<keyword evidence="2" id="KW-1185">Reference proteome</keyword>
<organism evidence="1 2">
    <name type="scientific">Caerostris darwini</name>
    <dbReference type="NCBI Taxonomy" id="1538125"/>
    <lineage>
        <taxon>Eukaryota</taxon>
        <taxon>Metazoa</taxon>
        <taxon>Ecdysozoa</taxon>
        <taxon>Arthropoda</taxon>
        <taxon>Chelicerata</taxon>
        <taxon>Arachnida</taxon>
        <taxon>Araneae</taxon>
        <taxon>Araneomorphae</taxon>
        <taxon>Entelegynae</taxon>
        <taxon>Araneoidea</taxon>
        <taxon>Araneidae</taxon>
        <taxon>Caerostris</taxon>
    </lineage>
</organism>
<dbReference type="Proteomes" id="UP001054837">
    <property type="component" value="Unassembled WGS sequence"/>
</dbReference>
<evidence type="ECO:0000313" key="2">
    <source>
        <dbReference type="Proteomes" id="UP001054837"/>
    </source>
</evidence>
<evidence type="ECO:0000313" key="1">
    <source>
        <dbReference type="EMBL" id="GIY90358.1"/>
    </source>
</evidence>
<reference evidence="1 2" key="1">
    <citation type="submission" date="2021-06" db="EMBL/GenBank/DDBJ databases">
        <title>Caerostris darwini draft genome.</title>
        <authorList>
            <person name="Kono N."/>
            <person name="Arakawa K."/>
        </authorList>
    </citation>
    <scope>NUCLEOTIDE SEQUENCE [LARGE SCALE GENOMIC DNA]</scope>
</reference>
<sequence length="109" mass="12416">MAGVPKFRRQRRAKMIFIGSKVPPICMGASHYGRHSIWERDACLRNQWGCEDIFSVAKIPPSQGNKDVVFLMKTSAFMQSLDFLHPPKQIKKTEVLPLSITCTGRKVLR</sequence>
<name>A0AAV4X6T0_9ARAC</name>
<accession>A0AAV4X6T0</accession>
<dbReference type="AlphaFoldDB" id="A0AAV4X6T0"/>
<comment type="caution">
    <text evidence="1">The sequence shown here is derived from an EMBL/GenBank/DDBJ whole genome shotgun (WGS) entry which is preliminary data.</text>
</comment>
<dbReference type="EMBL" id="BPLQ01015712">
    <property type="protein sequence ID" value="GIY90358.1"/>
    <property type="molecule type" value="Genomic_DNA"/>
</dbReference>
<protein>
    <submittedName>
        <fullName evidence="1">Uncharacterized protein</fullName>
    </submittedName>
</protein>
<proteinExistence type="predicted"/>
<gene>
    <name evidence="1" type="ORF">CDAR_417261</name>
</gene>